<comment type="cofactor">
    <cofactor evidence="8">
        <name>FAD</name>
        <dbReference type="ChEBI" id="CHEBI:57692"/>
    </cofactor>
    <text evidence="8">Binds 1 FAD per subunit.</text>
</comment>
<dbReference type="RefSeq" id="WP_248653004.1">
    <property type="nucleotide sequence ID" value="NZ_CP096662.1"/>
</dbReference>
<dbReference type="InterPro" id="IPR001100">
    <property type="entry name" value="Pyr_nuc-diS_OxRdtase"/>
</dbReference>
<keyword evidence="5 8" id="KW-0560">Oxidoreductase</keyword>
<accession>A0A8U0I276</accession>
<dbReference type="PRINTS" id="PR00411">
    <property type="entry name" value="PNDRDTASEI"/>
</dbReference>
<evidence type="ECO:0000313" key="12">
    <source>
        <dbReference type="Proteomes" id="UP000830729"/>
    </source>
</evidence>
<dbReference type="GO" id="GO:0004148">
    <property type="term" value="F:dihydrolipoyl dehydrogenase (NADH) activity"/>
    <property type="evidence" value="ECO:0007669"/>
    <property type="project" value="UniProtKB-EC"/>
</dbReference>
<feature type="domain" description="FAD/NAD(P)-binding" evidence="10">
    <location>
        <begin position="7"/>
        <end position="325"/>
    </location>
</feature>
<comment type="similarity">
    <text evidence="1 8">Belongs to the class-I pyridine nucleotide-disulfide oxidoreductase family.</text>
</comment>
<dbReference type="Gene3D" id="3.50.50.60">
    <property type="entry name" value="FAD/NAD(P)-binding domain"/>
    <property type="match status" value="2"/>
</dbReference>
<keyword evidence="3 8" id="KW-0274">FAD</keyword>
<dbReference type="InterPro" id="IPR036188">
    <property type="entry name" value="FAD/NAD-bd_sf"/>
</dbReference>
<dbReference type="InterPro" id="IPR012999">
    <property type="entry name" value="Pyr_OxRdtase_I_AS"/>
</dbReference>
<dbReference type="KEGG" id="halx:M0R89_22215"/>
<dbReference type="GeneID" id="72187976"/>
<dbReference type="AlphaFoldDB" id="A0A8U0I276"/>
<keyword evidence="8" id="KW-0520">NAD</keyword>
<protein>
    <recommendedName>
        <fullName evidence="8">Dihydrolipoyl dehydrogenase</fullName>
        <ecNumber evidence="8">1.8.1.4</ecNumber>
    </recommendedName>
</protein>
<evidence type="ECO:0000256" key="4">
    <source>
        <dbReference type="ARBA" id="ARBA00022857"/>
    </source>
</evidence>
<feature type="domain" description="Pyridine nucleotide-disulphide oxidoreductase dimerisation" evidence="9">
    <location>
        <begin position="345"/>
        <end position="453"/>
    </location>
</feature>
<keyword evidence="4" id="KW-0521">NADP</keyword>
<evidence type="ECO:0000256" key="6">
    <source>
        <dbReference type="ARBA" id="ARBA00023157"/>
    </source>
</evidence>
<keyword evidence="11" id="KW-0614">Plasmid</keyword>
<dbReference type="Gene3D" id="3.30.390.30">
    <property type="match status" value="1"/>
</dbReference>
<dbReference type="InterPro" id="IPR016156">
    <property type="entry name" value="FAD/NAD-linked_Rdtase_dimer_sf"/>
</dbReference>
<dbReference type="InterPro" id="IPR023753">
    <property type="entry name" value="FAD/NAD-binding_dom"/>
</dbReference>
<evidence type="ECO:0000256" key="2">
    <source>
        <dbReference type="ARBA" id="ARBA00022630"/>
    </source>
</evidence>
<keyword evidence="7 8" id="KW-0676">Redox-active center</keyword>
<gene>
    <name evidence="11" type="primary">lpdA</name>
    <name evidence="11" type="ORF">M0R89_22215</name>
</gene>
<dbReference type="Pfam" id="PF07992">
    <property type="entry name" value="Pyr_redox_2"/>
    <property type="match status" value="1"/>
</dbReference>
<evidence type="ECO:0000256" key="8">
    <source>
        <dbReference type="RuleBase" id="RU003692"/>
    </source>
</evidence>
<dbReference type="GO" id="GO:0050660">
    <property type="term" value="F:flavin adenine dinucleotide binding"/>
    <property type="evidence" value="ECO:0007669"/>
    <property type="project" value="InterPro"/>
</dbReference>
<evidence type="ECO:0000256" key="5">
    <source>
        <dbReference type="ARBA" id="ARBA00023002"/>
    </source>
</evidence>
<dbReference type="Pfam" id="PF02852">
    <property type="entry name" value="Pyr_redox_dim"/>
    <property type="match status" value="1"/>
</dbReference>
<dbReference type="PIRSF" id="PIRSF000350">
    <property type="entry name" value="Mercury_reductase_MerA"/>
    <property type="match status" value="1"/>
</dbReference>
<comment type="miscellaneous">
    <text evidence="8">The active site is a redox-active disulfide bond.</text>
</comment>
<evidence type="ECO:0000256" key="3">
    <source>
        <dbReference type="ARBA" id="ARBA00022827"/>
    </source>
</evidence>
<evidence type="ECO:0000259" key="10">
    <source>
        <dbReference type="Pfam" id="PF07992"/>
    </source>
</evidence>
<proteinExistence type="inferred from homology"/>
<dbReference type="InterPro" id="IPR006258">
    <property type="entry name" value="Lipoamide_DH"/>
</dbReference>
<dbReference type="EMBL" id="CP096662">
    <property type="protein sequence ID" value="UPV76971.1"/>
    <property type="molecule type" value="Genomic_DNA"/>
</dbReference>
<dbReference type="PANTHER" id="PTHR43014">
    <property type="entry name" value="MERCURIC REDUCTASE"/>
    <property type="match status" value="1"/>
</dbReference>
<sequence>MSNEHDYDLLVLGGGMAGLPVAMKSAYSGMKTALVEEDLLGGTCLNRGCIPTKTMLRSAEVANLARRSEEFGINIDGEITADMDTIVQRKDDIVESIRKGAYDNVDENENIDLLEEHGVFESAHELRVGDRTLTADRIVINTGARPLRPPIDGLDEVEVLDSTDMLFLDEVPESLVVIGGGYVGAEYAQMYSRFGADVTIFQRGDRLLPREEPDVSTVIEDVFTDEEITVHTETSVTTLVPDGDDIVVEADGPDGPVKTPASEVLLAAGRQPNTTGIGLNEAGVETDERGFVATDDRFETTADGVYAIGDVSGSPMFTHSARDDADLLYRHLAKDEEISTEGRTVPWAVFTDPQVGHVGLTEQEACDKGYEVGIGRQDFADQGKPKALGETEGFVKLVTDADTDELLGAHVVGEQGAEIVHELVLAIELGATAEQIAETMHIHPTLPEIINSAAGGAHKPS</sequence>
<geneLocation type="plasmid" evidence="11 12">
    <name>unnamed3</name>
</geneLocation>
<dbReference type="SUPFAM" id="SSF55424">
    <property type="entry name" value="FAD/NAD-linked reductases, dimerisation (C-terminal) domain"/>
    <property type="match status" value="1"/>
</dbReference>
<evidence type="ECO:0000259" key="9">
    <source>
        <dbReference type="Pfam" id="PF02852"/>
    </source>
</evidence>
<evidence type="ECO:0000256" key="7">
    <source>
        <dbReference type="ARBA" id="ARBA00023284"/>
    </source>
</evidence>
<dbReference type="PANTHER" id="PTHR43014:SF4">
    <property type="entry name" value="PYRIDINE NUCLEOTIDE-DISULFIDE OXIDOREDUCTASE RCLA-RELATED"/>
    <property type="match status" value="1"/>
</dbReference>
<reference evidence="11 12" key="1">
    <citation type="submission" date="2022-04" db="EMBL/GenBank/DDBJ databases">
        <title>Diverse halophilic archaea isolated from saline environments.</title>
        <authorList>
            <person name="Cui H.-L."/>
        </authorList>
    </citation>
    <scope>NUCLEOTIDE SEQUENCE [LARGE SCALE GENOMIC DNA]</scope>
    <source>
        <strain evidence="11 12">XZYJT49</strain>
        <plasmid evidence="11 12">unnamed3</plasmid>
    </source>
</reference>
<dbReference type="SUPFAM" id="SSF51905">
    <property type="entry name" value="FAD/NAD(P)-binding domain"/>
    <property type="match status" value="1"/>
</dbReference>
<keyword evidence="12" id="KW-1185">Reference proteome</keyword>
<comment type="catalytic activity">
    <reaction evidence="8">
        <text>N(6)-[(R)-dihydrolipoyl]-L-lysyl-[protein] + NAD(+) = N(6)-[(R)-lipoyl]-L-lysyl-[protein] + NADH + H(+)</text>
        <dbReference type="Rhea" id="RHEA:15045"/>
        <dbReference type="Rhea" id="RHEA-COMP:10474"/>
        <dbReference type="Rhea" id="RHEA-COMP:10475"/>
        <dbReference type="ChEBI" id="CHEBI:15378"/>
        <dbReference type="ChEBI" id="CHEBI:57540"/>
        <dbReference type="ChEBI" id="CHEBI:57945"/>
        <dbReference type="ChEBI" id="CHEBI:83099"/>
        <dbReference type="ChEBI" id="CHEBI:83100"/>
        <dbReference type="EC" id="1.8.1.4"/>
    </reaction>
</comment>
<dbReference type="PROSITE" id="PS00076">
    <property type="entry name" value="PYRIDINE_REDOX_1"/>
    <property type="match status" value="1"/>
</dbReference>
<dbReference type="PRINTS" id="PR00368">
    <property type="entry name" value="FADPNR"/>
</dbReference>
<keyword evidence="6" id="KW-1015">Disulfide bond</keyword>
<keyword evidence="2 8" id="KW-0285">Flavoprotein</keyword>
<dbReference type="NCBIfam" id="TIGR01350">
    <property type="entry name" value="lipoamide_DH"/>
    <property type="match status" value="1"/>
</dbReference>
<name>A0A8U0I276_9EURY</name>
<dbReference type="InterPro" id="IPR004099">
    <property type="entry name" value="Pyr_nucl-diS_OxRdtase_dimer"/>
</dbReference>
<evidence type="ECO:0000256" key="1">
    <source>
        <dbReference type="ARBA" id="ARBA00007532"/>
    </source>
</evidence>
<organism evidence="11 12">
    <name type="scientific">Halorussus limi</name>
    <dbReference type="NCBI Taxonomy" id="2938695"/>
    <lineage>
        <taxon>Archaea</taxon>
        <taxon>Methanobacteriati</taxon>
        <taxon>Methanobacteriota</taxon>
        <taxon>Stenosarchaea group</taxon>
        <taxon>Halobacteria</taxon>
        <taxon>Halobacteriales</taxon>
        <taxon>Haladaptataceae</taxon>
        <taxon>Halorussus</taxon>
    </lineage>
</organism>
<evidence type="ECO:0000313" key="11">
    <source>
        <dbReference type="EMBL" id="UPV76971.1"/>
    </source>
</evidence>
<dbReference type="EC" id="1.8.1.4" evidence="8"/>
<dbReference type="GO" id="GO:0003955">
    <property type="term" value="F:NAD(P)H dehydrogenase (quinone) activity"/>
    <property type="evidence" value="ECO:0007669"/>
    <property type="project" value="TreeGrafter"/>
</dbReference>
<dbReference type="FunFam" id="3.30.390.30:FF:000001">
    <property type="entry name" value="Dihydrolipoyl dehydrogenase"/>
    <property type="match status" value="1"/>
</dbReference>
<dbReference type="Proteomes" id="UP000830729">
    <property type="component" value="Plasmid unnamed3"/>
</dbReference>